<sequence>MVEATAPGTDMTVYHCAEWGHRLPAAEGAEVESAYETLLGYTHRPPRATPTAGGARLVTVPVPLTVGLSYAAIARRHEAVLRSALDNEPLAAPVVHAHVGLPGGWAALRNARPDARIYVTEHATFLDRVLEQPEARAMYDELLQRCAGFFAVGDPVRDPLVKAFPQHQDRIGFVPNPISFAAERAAPVRNPRRWLFVGNLTERKGVHWLMEAFARCRAEDPELTLTLVGDGDMRRALVKQAAELGVADAVKFTGMQPPEEALRMMREHDLLVHPSRFETFGMVVVEAVAAGMALLVTKCGGPEEILAGLEDAAGEMVDVEESSDALVAAYRRVRDRLAAGLDLRPVREQLAGRYGYPAVAEAHHRVWFDREGSDG</sequence>
<dbReference type="InterPro" id="IPR028098">
    <property type="entry name" value="Glyco_trans_4-like_N"/>
</dbReference>
<evidence type="ECO:0000313" key="5">
    <source>
        <dbReference type="EMBL" id="MBG0561611.1"/>
    </source>
</evidence>
<comment type="caution">
    <text evidence="5">The sequence shown here is derived from an EMBL/GenBank/DDBJ whole genome shotgun (WGS) entry which is preliminary data.</text>
</comment>
<dbReference type="Gene3D" id="3.40.50.2000">
    <property type="entry name" value="Glycogen Phosphorylase B"/>
    <property type="match status" value="2"/>
</dbReference>
<organism evidence="5 6">
    <name type="scientific">Actinoplanes aureus</name>
    <dbReference type="NCBI Taxonomy" id="2792083"/>
    <lineage>
        <taxon>Bacteria</taxon>
        <taxon>Bacillati</taxon>
        <taxon>Actinomycetota</taxon>
        <taxon>Actinomycetes</taxon>
        <taxon>Micromonosporales</taxon>
        <taxon>Micromonosporaceae</taxon>
        <taxon>Actinoplanes</taxon>
    </lineage>
</organism>
<reference evidence="5" key="1">
    <citation type="submission" date="2020-11" db="EMBL/GenBank/DDBJ databases">
        <title>Isolation and identification of active actinomycetes.</title>
        <authorList>
            <person name="Sun X."/>
        </authorList>
    </citation>
    <scope>NUCLEOTIDE SEQUENCE</scope>
    <source>
        <strain evidence="5">NEAU-A11</strain>
    </source>
</reference>
<name>A0A931C7R5_9ACTN</name>
<proteinExistence type="predicted"/>
<dbReference type="Pfam" id="PF00534">
    <property type="entry name" value="Glycos_transf_1"/>
    <property type="match status" value="1"/>
</dbReference>
<keyword evidence="1" id="KW-0328">Glycosyltransferase</keyword>
<gene>
    <name evidence="5" type="ORF">I4J89_09070</name>
</gene>
<dbReference type="PANTHER" id="PTHR12526:SF630">
    <property type="entry name" value="GLYCOSYLTRANSFERASE"/>
    <property type="match status" value="1"/>
</dbReference>
<evidence type="ECO:0000313" key="6">
    <source>
        <dbReference type="Proteomes" id="UP000598146"/>
    </source>
</evidence>
<evidence type="ECO:0000256" key="2">
    <source>
        <dbReference type="ARBA" id="ARBA00022679"/>
    </source>
</evidence>
<protein>
    <submittedName>
        <fullName evidence="5">Glycosyltransferase</fullName>
    </submittedName>
</protein>
<dbReference type="InterPro" id="IPR001296">
    <property type="entry name" value="Glyco_trans_1"/>
</dbReference>
<accession>A0A931C7R5</accession>
<dbReference type="AlphaFoldDB" id="A0A931C7R5"/>
<feature type="domain" description="Glycosyltransferase subfamily 4-like N-terminal" evidence="4">
    <location>
        <begin position="42"/>
        <end position="178"/>
    </location>
</feature>
<dbReference type="GO" id="GO:0016757">
    <property type="term" value="F:glycosyltransferase activity"/>
    <property type="evidence" value="ECO:0007669"/>
    <property type="project" value="UniProtKB-KW"/>
</dbReference>
<keyword evidence="6" id="KW-1185">Reference proteome</keyword>
<dbReference type="SUPFAM" id="SSF53756">
    <property type="entry name" value="UDP-Glycosyltransferase/glycogen phosphorylase"/>
    <property type="match status" value="1"/>
</dbReference>
<evidence type="ECO:0000259" key="4">
    <source>
        <dbReference type="Pfam" id="PF13439"/>
    </source>
</evidence>
<feature type="domain" description="Glycosyl transferase family 1" evidence="3">
    <location>
        <begin position="190"/>
        <end position="332"/>
    </location>
</feature>
<evidence type="ECO:0000256" key="1">
    <source>
        <dbReference type="ARBA" id="ARBA00022676"/>
    </source>
</evidence>
<keyword evidence="2" id="KW-0808">Transferase</keyword>
<evidence type="ECO:0000259" key="3">
    <source>
        <dbReference type="Pfam" id="PF00534"/>
    </source>
</evidence>
<dbReference type="Proteomes" id="UP000598146">
    <property type="component" value="Unassembled WGS sequence"/>
</dbReference>
<dbReference type="PANTHER" id="PTHR12526">
    <property type="entry name" value="GLYCOSYLTRANSFERASE"/>
    <property type="match status" value="1"/>
</dbReference>
<dbReference type="EMBL" id="JADQTO010000004">
    <property type="protein sequence ID" value="MBG0561611.1"/>
    <property type="molecule type" value="Genomic_DNA"/>
</dbReference>
<dbReference type="Pfam" id="PF13439">
    <property type="entry name" value="Glyco_transf_4"/>
    <property type="match status" value="1"/>
</dbReference>